<dbReference type="EMBL" id="BLXT01005746">
    <property type="protein sequence ID" value="GFO25433.1"/>
    <property type="molecule type" value="Genomic_DNA"/>
</dbReference>
<dbReference type="Proteomes" id="UP000735302">
    <property type="component" value="Unassembled WGS sequence"/>
</dbReference>
<accession>A0AAV4C0L4</accession>
<evidence type="ECO:0000313" key="1">
    <source>
        <dbReference type="EMBL" id="GFO25433.1"/>
    </source>
</evidence>
<evidence type="ECO:0000313" key="2">
    <source>
        <dbReference type="Proteomes" id="UP000735302"/>
    </source>
</evidence>
<proteinExistence type="predicted"/>
<organism evidence="1 2">
    <name type="scientific">Plakobranchus ocellatus</name>
    <dbReference type="NCBI Taxonomy" id="259542"/>
    <lineage>
        <taxon>Eukaryota</taxon>
        <taxon>Metazoa</taxon>
        <taxon>Spiralia</taxon>
        <taxon>Lophotrochozoa</taxon>
        <taxon>Mollusca</taxon>
        <taxon>Gastropoda</taxon>
        <taxon>Heterobranchia</taxon>
        <taxon>Euthyneura</taxon>
        <taxon>Panpulmonata</taxon>
        <taxon>Sacoglossa</taxon>
        <taxon>Placobranchoidea</taxon>
        <taxon>Plakobranchidae</taxon>
        <taxon>Plakobranchus</taxon>
    </lineage>
</organism>
<protein>
    <submittedName>
        <fullName evidence="1">Uncharacterized protein</fullName>
    </submittedName>
</protein>
<dbReference type="AlphaFoldDB" id="A0AAV4C0L4"/>
<keyword evidence="2" id="KW-1185">Reference proteome</keyword>
<comment type="caution">
    <text evidence="1">The sequence shown here is derived from an EMBL/GenBank/DDBJ whole genome shotgun (WGS) entry which is preliminary data.</text>
</comment>
<name>A0AAV4C0L4_9GAST</name>
<reference evidence="1 2" key="1">
    <citation type="journal article" date="2021" name="Elife">
        <title>Chloroplast acquisition without the gene transfer in kleptoplastic sea slugs, Plakobranchus ocellatus.</title>
        <authorList>
            <person name="Maeda T."/>
            <person name="Takahashi S."/>
            <person name="Yoshida T."/>
            <person name="Shimamura S."/>
            <person name="Takaki Y."/>
            <person name="Nagai Y."/>
            <person name="Toyoda A."/>
            <person name="Suzuki Y."/>
            <person name="Arimoto A."/>
            <person name="Ishii H."/>
            <person name="Satoh N."/>
            <person name="Nishiyama T."/>
            <person name="Hasebe M."/>
            <person name="Maruyama T."/>
            <person name="Minagawa J."/>
            <person name="Obokata J."/>
            <person name="Shigenobu S."/>
        </authorList>
    </citation>
    <scope>NUCLEOTIDE SEQUENCE [LARGE SCALE GENOMIC DNA]</scope>
</reference>
<sequence>MLAHASVSQCQGASPAGATKLIPAIQTYCNLVTHCLPVPQCHSVRVQIRLEEPNCSCSDPATRTYYNLGTSSVKKSGCKSGQ</sequence>
<gene>
    <name evidence="1" type="ORF">PoB_005193800</name>
</gene>